<reference evidence="2" key="1">
    <citation type="journal article" date="2015" name="BMC Genomics">
        <title>Genomic and transcriptomic analysis of the endophytic fungus Pestalotiopsis fici reveals its lifestyle and high potential for synthesis of natural products.</title>
        <authorList>
            <person name="Wang X."/>
            <person name="Zhang X."/>
            <person name="Liu L."/>
            <person name="Xiang M."/>
            <person name="Wang W."/>
            <person name="Sun X."/>
            <person name="Che Y."/>
            <person name="Guo L."/>
            <person name="Liu G."/>
            <person name="Guo L."/>
            <person name="Wang C."/>
            <person name="Yin W.B."/>
            <person name="Stadler M."/>
            <person name="Zhang X."/>
            <person name="Liu X."/>
        </authorList>
    </citation>
    <scope>NUCLEOTIDE SEQUENCE [LARGE SCALE GENOMIC DNA]</scope>
    <source>
        <strain evidence="2">W106-1 / CGMCC3.15140</strain>
    </source>
</reference>
<dbReference type="KEGG" id="pfy:PFICI_13653"/>
<protein>
    <submittedName>
        <fullName evidence="1">Uncharacterized protein</fullName>
    </submittedName>
</protein>
<evidence type="ECO:0000313" key="2">
    <source>
        <dbReference type="Proteomes" id="UP000030651"/>
    </source>
</evidence>
<dbReference type="HOGENOM" id="CLU_1103119_0_0_1"/>
<evidence type="ECO:0000313" key="1">
    <source>
        <dbReference type="EMBL" id="ETS75169.1"/>
    </source>
</evidence>
<proteinExistence type="predicted"/>
<name>W3WN08_PESFW</name>
<dbReference type="InParanoid" id="W3WN08"/>
<dbReference type="AlphaFoldDB" id="W3WN08"/>
<accession>W3WN08</accession>
<organism evidence="1 2">
    <name type="scientific">Pestalotiopsis fici (strain W106-1 / CGMCC3.15140)</name>
    <dbReference type="NCBI Taxonomy" id="1229662"/>
    <lineage>
        <taxon>Eukaryota</taxon>
        <taxon>Fungi</taxon>
        <taxon>Dikarya</taxon>
        <taxon>Ascomycota</taxon>
        <taxon>Pezizomycotina</taxon>
        <taxon>Sordariomycetes</taxon>
        <taxon>Xylariomycetidae</taxon>
        <taxon>Amphisphaeriales</taxon>
        <taxon>Sporocadaceae</taxon>
        <taxon>Pestalotiopsis</taxon>
    </lineage>
</organism>
<keyword evidence="2" id="KW-1185">Reference proteome</keyword>
<sequence length="252" mass="27610">MEEVFPKTRYILAQPDETGTGSKLHACQCPAAPAVTGVGPFAPGVNDDCQGVHINVVRTDPANGTTVSKTIPLDDVEKWKSEGWNIWYYPSRPCNKDKNGVDPRPISAPEDIIHQDKPHRDTMKLFHTGSSFDDLSFESRGDNKANAGRQITKDMIPKKNWNLGREPVTLWCPENPTSTIYLPPMNESSQNAAGGEEEIETATKRSLWDRFNPSEAHLSRFQSIGYGLGGQVPLGGRGGRGGRGSGFISRFG</sequence>
<gene>
    <name evidence="1" type="ORF">PFICI_13653</name>
</gene>
<dbReference type="Proteomes" id="UP000030651">
    <property type="component" value="Unassembled WGS sequence"/>
</dbReference>
<dbReference type="GeneID" id="19278666"/>
<dbReference type="EMBL" id="KI912119">
    <property type="protein sequence ID" value="ETS75169.1"/>
    <property type="molecule type" value="Genomic_DNA"/>
</dbReference>
<dbReference type="RefSeq" id="XP_007840425.1">
    <property type="nucleotide sequence ID" value="XM_007842234.1"/>
</dbReference>